<keyword evidence="1" id="KW-0472">Membrane</keyword>
<gene>
    <name evidence="2" type="ORF">GMOD_00002043</name>
</gene>
<keyword evidence="1" id="KW-1133">Transmembrane helix</keyword>
<feature type="transmembrane region" description="Helical" evidence="1">
    <location>
        <begin position="23"/>
        <end position="47"/>
    </location>
</feature>
<name>A0A3M7LWT9_9PLEO</name>
<keyword evidence="3" id="KW-1185">Reference proteome</keyword>
<proteinExistence type="predicted"/>
<organism evidence="2 3">
    <name type="scientific">Pyrenophora seminiperda CCB06</name>
    <dbReference type="NCBI Taxonomy" id="1302712"/>
    <lineage>
        <taxon>Eukaryota</taxon>
        <taxon>Fungi</taxon>
        <taxon>Dikarya</taxon>
        <taxon>Ascomycota</taxon>
        <taxon>Pezizomycotina</taxon>
        <taxon>Dothideomycetes</taxon>
        <taxon>Pleosporomycetidae</taxon>
        <taxon>Pleosporales</taxon>
        <taxon>Pleosporineae</taxon>
        <taxon>Pleosporaceae</taxon>
        <taxon>Pyrenophora</taxon>
    </lineage>
</organism>
<accession>A0A3M7LWT9</accession>
<dbReference type="Proteomes" id="UP000265663">
    <property type="component" value="Unassembled WGS sequence"/>
</dbReference>
<evidence type="ECO:0000256" key="1">
    <source>
        <dbReference type="SAM" id="Phobius"/>
    </source>
</evidence>
<protein>
    <submittedName>
        <fullName evidence="2">Uncharacterized protein</fullName>
    </submittedName>
</protein>
<sequence>MPPILTTATPVASQRDLIDRTQVYVILIVLGIILFQIALAFAYIRFLNLSSKTRWRRLRQRGVVVVNGPALIWTNTIPPPPLTSTFNLRQMPQRLKAQALQ</sequence>
<dbReference type="OrthoDB" id="3799089at2759"/>
<evidence type="ECO:0000313" key="2">
    <source>
        <dbReference type="EMBL" id="RMZ66684.1"/>
    </source>
</evidence>
<keyword evidence="1" id="KW-0812">Transmembrane</keyword>
<evidence type="ECO:0000313" key="3">
    <source>
        <dbReference type="Proteomes" id="UP000265663"/>
    </source>
</evidence>
<dbReference type="EMBL" id="KE747809">
    <property type="protein sequence ID" value="RMZ66684.1"/>
    <property type="molecule type" value="Genomic_DNA"/>
</dbReference>
<dbReference type="AlphaFoldDB" id="A0A3M7LWT9"/>
<reference evidence="2 3" key="1">
    <citation type="journal article" date="2014" name="PLoS ONE">
        <title>De novo Genome Assembly of the Fungal Plant Pathogen Pyrenophora semeniperda.</title>
        <authorList>
            <person name="Soliai M.M."/>
            <person name="Meyer S.E."/>
            <person name="Udall J.A."/>
            <person name="Elzinga D.E."/>
            <person name="Hermansen R.A."/>
            <person name="Bodily P.M."/>
            <person name="Hart A.A."/>
            <person name="Coleman C.E."/>
        </authorList>
    </citation>
    <scope>NUCLEOTIDE SEQUENCE [LARGE SCALE GENOMIC DNA]</scope>
    <source>
        <strain evidence="2 3">CCB06</strain>
        <tissue evidence="2">Mycelium</tissue>
    </source>
</reference>